<dbReference type="Proteomes" id="UP000034166">
    <property type="component" value="Unassembled WGS sequence"/>
</dbReference>
<reference evidence="1 2" key="1">
    <citation type="submission" date="2015-04" db="EMBL/GenBank/DDBJ databases">
        <title>Taxonomic description and genome sequence of Bacillus campisalis sp. nov., a novel member of the genus Bacillus isolated from solar saltern.</title>
        <authorList>
            <person name="Mathan Kumar R."/>
            <person name="Kaur G."/>
            <person name="Kumar A."/>
            <person name="Singh N.K."/>
            <person name="Kaur N."/>
            <person name="Kumar N."/>
            <person name="Mayilraj S."/>
        </authorList>
    </citation>
    <scope>NUCLEOTIDE SEQUENCE [LARGE SCALE GENOMIC DNA]</scope>
    <source>
        <strain evidence="1 2">SA2-6</strain>
    </source>
</reference>
<keyword evidence="2" id="KW-1185">Reference proteome</keyword>
<proteinExistence type="predicted"/>
<evidence type="ECO:0000313" key="1">
    <source>
        <dbReference type="EMBL" id="KKK34451.1"/>
    </source>
</evidence>
<evidence type="ECO:0000313" key="2">
    <source>
        <dbReference type="Proteomes" id="UP000034166"/>
    </source>
</evidence>
<dbReference type="EMBL" id="LAYY01000097">
    <property type="protein sequence ID" value="KKK34451.1"/>
    <property type="molecule type" value="Genomic_DNA"/>
</dbReference>
<comment type="caution">
    <text evidence="1">The sequence shown here is derived from an EMBL/GenBank/DDBJ whole genome shotgun (WGS) entry which is preliminary data.</text>
</comment>
<gene>
    <name evidence="1" type="ORF">WQ57_23165</name>
</gene>
<protein>
    <submittedName>
        <fullName evidence="1">Uncharacterized protein</fullName>
    </submittedName>
</protein>
<accession>A0A0M2SLB9</accession>
<dbReference type="PATRIC" id="fig|1408103.3.peg.4998"/>
<dbReference type="AlphaFoldDB" id="A0A0M2SLB9"/>
<name>A0A0M2SLB9_9BACI</name>
<organism evidence="1 2">
    <name type="scientific">Mesobacillus campisalis</name>
    <dbReference type="NCBI Taxonomy" id="1408103"/>
    <lineage>
        <taxon>Bacteria</taxon>
        <taxon>Bacillati</taxon>
        <taxon>Bacillota</taxon>
        <taxon>Bacilli</taxon>
        <taxon>Bacillales</taxon>
        <taxon>Bacillaceae</taxon>
        <taxon>Mesobacillus</taxon>
    </lineage>
</organism>
<sequence length="156" mass="18422">MIFIKVILKTNYFNDAIDERDFSMTAHYFIATLKPIPEYHSSENSYPFLNGEAYKESLPLTLPYVYELGGEDIEFITFLDSIMDIGDVVELYIFEEGRHGYSLSHNYPEEARTINLFKKTYKDQYGEYQLDSKKWKEELSRRTIASKRSVTTFVKY</sequence>